<dbReference type="RefSeq" id="WP_147618608.1">
    <property type="nucleotide sequence ID" value="NZ_JACOQH010000004.1"/>
</dbReference>
<organism evidence="2 3">
    <name type="scientific">Roseburia yibonii</name>
    <dbReference type="NCBI Taxonomy" id="2763063"/>
    <lineage>
        <taxon>Bacteria</taxon>
        <taxon>Bacillati</taxon>
        <taxon>Bacillota</taxon>
        <taxon>Clostridia</taxon>
        <taxon>Lachnospirales</taxon>
        <taxon>Lachnospiraceae</taxon>
        <taxon>Roseburia</taxon>
    </lineage>
</organism>
<proteinExistence type="predicted"/>
<comment type="caution">
    <text evidence="2">The sequence shown here is derived from an EMBL/GenBank/DDBJ whole genome shotgun (WGS) entry which is preliminary data.</text>
</comment>
<evidence type="ECO:0000313" key="3">
    <source>
        <dbReference type="Proteomes" id="UP000621540"/>
    </source>
</evidence>
<dbReference type="EMBL" id="JACOQH010000004">
    <property type="protein sequence ID" value="MBC5753728.1"/>
    <property type="molecule type" value="Genomic_DNA"/>
</dbReference>
<dbReference type="Proteomes" id="UP000621540">
    <property type="component" value="Unassembled WGS sequence"/>
</dbReference>
<keyword evidence="1" id="KW-0812">Transmembrane</keyword>
<keyword evidence="1" id="KW-1133">Transmembrane helix</keyword>
<feature type="transmembrane region" description="Helical" evidence="1">
    <location>
        <begin position="6"/>
        <end position="28"/>
    </location>
</feature>
<name>A0ABR7I9W9_9FIRM</name>
<accession>A0ABR7I9W9</accession>
<sequence>MTFFGYFLQYVIIMIILAAVGIAGVFAGKNLRGYRNAKQMPDGQDEK</sequence>
<protein>
    <submittedName>
        <fullName evidence="2">Vanadium nitrogenase</fullName>
    </submittedName>
</protein>
<keyword evidence="1" id="KW-0472">Membrane</keyword>
<reference evidence="2 3" key="1">
    <citation type="submission" date="2020-08" db="EMBL/GenBank/DDBJ databases">
        <title>Genome public.</title>
        <authorList>
            <person name="Liu C."/>
            <person name="Sun Q."/>
        </authorList>
    </citation>
    <scope>NUCLEOTIDE SEQUENCE [LARGE SCALE GENOMIC DNA]</scope>
    <source>
        <strain evidence="2 3">BX0805</strain>
    </source>
</reference>
<evidence type="ECO:0000313" key="2">
    <source>
        <dbReference type="EMBL" id="MBC5753728.1"/>
    </source>
</evidence>
<keyword evidence="3" id="KW-1185">Reference proteome</keyword>
<gene>
    <name evidence="2" type="ORF">H8Z76_06760</name>
</gene>
<evidence type="ECO:0000256" key="1">
    <source>
        <dbReference type="SAM" id="Phobius"/>
    </source>
</evidence>